<dbReference type="GO" id="GO:0008270">
    <property type="term" value="F:zinc ion binding"/>
    <property type="evidence" value="ECO:0007669"/>
    <property type="project" value="UniProtKB-KW"/>
</dbReference>
<dbReference type="Proteomes" id="UP001160148">
    <property type="component" value="Unassembled WGS sequence"/>
</dbReference>
<dbReference type="Pfam" id="PF02892">
    <property type="entry name" value="zf-BED"/>
    <property type="match status" value="1"/>
</dbReference>
<evidence type="ECO:0000313" key="6">
    <source>
        <dbReference type="Proteomes" id="UP001160148"/>
    </source>
</evidence>
<keyword evidence="1" id="KW-0479">Metal-binding</keyword>
<keyword evidence="3" id="KW-0862">Zinc</keyword>
<keyword evidence="2" id="KW-0863">Zinc-finger</keyword>
<dbReference type="EMBL" id="CARXXK010000004">
    <property type="protein sequence ID" value="CAI6366215.1"/>
    <property type="molecule type" value="Genomic_DNA"/>
</dbReference>
<organism evidence="5 6">
    <name type="scientific">Macrosiphum euphorbiae</name>
    <name type="common">potato aphid</name>
    <dbReference type="NCBI Taxonomy" id="13131"/>
    <lineage>
        <taxon>Eukaryota</taxon>
        <taxon>Metazoa</taxon>
        <taxon>Ecdysozoa</taxon>
        <taxon>Arthropoda</taxon>
        <taxon>Hexapoda</taxon>
        <taxon>Insecta</taxon>
        <taxon>Pterygota</taxon>
        <taxon>Neoptera</taxon>
        <taxon>Paraneoptera</taxon>
        <taxon>Hemiptera</taxon>
        <taxon>Sternorrhyncha</taxon>
        <taxon>Aphidomorpha</taxon>
        <taxon>Aphidoidea</taxon>
        <taxon>Aphididae</taxon>
        <taxon>Macrosiphini</taxon>
        <taxon>Macrosiphum</taxon>
    </lineage>
</organism>
<evidence type="ECO:0000313" key="5">
    <source>
        <dbReference type="EMBL" id="CAI6366215.1"/>
    </source>
</evidence>
<gene>
    <name evidence="5" type="ORF">MEUPH1_LOCUS20824</name>
</gene>
<dbReference type="SUPFAM" id="SSF57667">
    <property type="entry name" value="beta-beta-alpha zinc fingers"/>
    <property type="match status" value="1"/>
</dbReference>
<proteinExistence type="predicted"/>
<name>A0AAV0XCR1_9HEMI</name>
<protein>
    <recommendedName>
        <fullName evidence="4">BED-type domain-containing protein</fullName>
    </recommendedName>
</protein>
<evidence type="ECO:0000256" key="1">
    <source>
        <dbReference type="ARBA" id="ARBA00022723"/>
    </source>
</evidence>
<evidence type="ECO:0000259" key="4">
    <source>
        <dbReference type="Pfam" id="PF02892"/>
    </source>
</evidence>
<keyword evidence="6" id="KW-1185">Reference proteome</keyword>
<accession>A0AAV0XCR1</accession>
<dbReference type="SMART" id="SM00614">
    <property type="entry name" value="ZnF_BED"/>
    <property type="match status" value="1"/>
</dbReference>
<sequence>MISKCVLLKYFTKIDQFNYTCKKCGKDYKTPNGGVGNLRKHYEIHSIEPQDDVNPNKKAKMQSVIAPLNDPPSLIDDPVPLESVNIIKHRII</sequence>
<reference evidence="5 6" key="1">
    <citation type="submission" date="2023-01" db="EMBL/GenBank/DDBJ databases">
        <authorList>
            <person name="Whitehead M."/>
        </authorList>
    </citation>
    <scope>NUCLEOTIDE SEQUENCE [LARGE SCALE GENOMIC DNA]</scope>
</reference>
<dbReference type="InterPro" id="IPR003656">
    <property type="entry name" value="Znf_BED"/>
</dbReference>
<comment type="caution">
    <text evidence="5">The sequence shown here is derived from an EMBL/GenBank/DDBJ whole genome shotgun (WGS) entry which is preliminary data.</text>
</comment>
<dbReference type="AlphaFoldDB" id="A0AAV0XCR1"/>
<evidence type="ECO:0000256" key="3">
    <source>
        <dbReference type="ARBA" id="ARBA00022833"/>
    </source>
</evidence>
<dbReference type="InterPro" id="IPR036236">
    <property type="entry name" value="Znf_C2H2_sf"/>
</dbReference>
<dbReference type="GO" id="GO:0003677">
    <property type="term" value="F:DNA binding"/>
    <property type="evidence" value="ECO:0007669"/>
    <property type="project" value="InterPro"/>
</dbReference>
<feature type="domain" description="BED-type" evidence="4">
    <location>
        <begin position="8"/>
        <end position="41"/>
    </location>
</feature>
<evidence type="ECO:0000256" key="2">
    <source>
        <dbReference type="ARBA" id="ARBA00022771"/>
    </source>
</evidence>